<dbReference type="InterPro" id="IPR001107">
    <property type="entry name" value="Band_7"/>
</dbReference>
<dbReference type="EMBL" id="BONF01000010">
    <property type="protein sequence ID" value="GIF80515.1"/>
    <property type="molecule type" value="Genomic_DNA"/>
</dbReference>
<dbReference type="SMART" id="SM00244">
    <property type="entry name" value="PHB"/>
    <property type="match status" value="1"/>
</dbReference>
<feature type="domain" description="Band 7" evidence="2">
    <location>
        <begin position="19"/>
        <end position="181"/>
    </location>
</feature>
<dbReference type="AlphaFoldDB" id="A0A8J3NGM4"/>
<dbReference type="InterPro" id="IPR036013">
    <property type="entry name" value="Band_7/SPFH_dom_sf"/>
</dbReference>
<keyword evidence="4" id="KW-1185">Reference proteome</keyword>
<evidence type="ECO:0000313" key="4">
    <source>
        <dbReference type="Proteomes" id="UP000601223"/>
    </source>
</evidence>
<dbReference type="Gene3D" id="3.30.479.30">
    <property type="entry name" value="Band 7 domain"/>
    <property type="match status" value="1"/>
</dbReference>
<reference evidence="3 4" key="1">
    <citation type="submission" date="2021-01" db="EMBL/GenBank/DDBJ databases">
        <title>Whole genome shotgun sequence of Catellatospora bangladeshensis NBRC 107357.</title>
        <authorList>
            <person name="Komaki H."/>
            <person name="Tamura T."/>
        </authorList>
    </citation>
    <scope>NUCLEOTIDE SEQUENCE [LARGE SCALE GENOMIC DNA]</scope>
    <source>
        <strain evidence="3 4">NBRC 107357</strain>
    </source>
</reference>
<dbReference type="PANTHER" id="PTHR10264">
    <property type="entry name" value="BAND 7 PROTEIN-RELATED"/>
    <property type="match status" value="1"/>
</dbReference>
<dbReference type="SUPFAM" id="SSF117892">
    <property type="entry name" value="Band 7/SPFH domain"/>
    <property type="match status" value="1"/>
</dbReference>
<gene>
    <name evidence="3" type="ORF">Cba03nite_18640</name>
</gene>
<sequence length="181" mass="19785">MDIDAMTALLPLAPLAVHMVLRRVPEGEVWILERRGRYRRSLAAGWHLVVPLVDRVKAVVDLAGQMLLWPPVAAYDTPTPTGDLFPAGDGRTVEVRLRVLWRVTDPVVAAYQPDGPAKAIDALAEATLRRLIADLPTETALSSRGDLDRALSTALTDGAHWAEVSNVRISEVLPHPQPVRS</sequence>
<protein>
    <recommendedName>
        <fullName evidence="2">Band 7 domain-containing protein</fullName>
    </recommendedName>
</protein>
<dbReference type="Pfam" id="PF01145">
    <property type="entry name" value="Band_7"/>
    <property type="match status" value="1"/>
</dbReference>
<name>A0A8J3NGM4_9ACTN</name>
<evidence type="ECO:0000259" key="2">
    <source>
        <dbReference type="SMART" id="SM00244"/>
    </source>
</evidence>
<comment type="caution">
    <text evidence="3">The sequence shown here is derived from an EMBL/GenBank/DDBJ whole genome shotgun (WGS) entry which is preliminary data.</text>
</comment>
<dbReference type="InterPro" id="IPR043202">
    <property type="entry name" value="Band-7_stomatin-like"/>
</dbReference>
<dbReference type="PANTHER" id="PTHR10264:SF19">
    <property type="entry name" value="AT06885P-RELATED"/>
    <property type="match status" value="1"/>
</dbReference>
<dbReference type="RefSeq" id="WP_203744206.1">
    <property type="nucleotide sequence ID" value="NZ_BONF01000010.1"/>
</dbReference>
<evidence type="ECO:0000313" key="3">
    <source>
        <dbReference type="EMBL" id="GIF80515.1"/>
    </source>
</evidence>
<dbReference type="Proteomes" id="UP000601223">
    <property type="component" value="Unassembled WGS sequence"/>
</dbReference>
<proteinExistence type="inferred from homology"/>
<organism evidence="3 4">
    <name type="scientific">Catellatospora bangladeshensis</name>
    <dbReference type="NCBI Taxonomy" id="310355"/>
    <lineage>
        <taxon>Bacteria</taxon>
        <taxon>Bacillati</taxon>
        <taxon>Actinomycetota</taxon>
        <taxon>Actinomycetes</taxon>
        <taxon>Micromonosporales</taxon>
        <taxon>Micromonosporaceae</taxon>
        <taxon>Catellatospora</taxon>
    </lineage>
</organism>
<evidence type="ECO:0000256" key="1">
    <source>
        <dbReference type="ARBA" id="ARBA00008164"/>
    </source>
</evidence>
<accession>A0A8J3NGM4</accession>
<dbReference type="GO" id="GO:0005886">
    <property type="term" value="C:plasma membrane"/>
    <property type="evidence" value="ECO:0007669"/>
    <property type="project" value="InterPro"/>
</dbReference>
<comment type="similarity">
    <text evidence="1">Belongs to the band 7/mec-2 family.</text>
</comment>